<dbReference type="EMBL" id="CAJNYU010002862">
    <property type="protein sequence ID" value="CAF3608005.1"/>
    <property type="molecule type" value="Genomic_DNA"/>
</dbReference>
<reference evidence="2" key="1">
    <citation type="submission" date="2021-02" db="EMBL/GenBank/DDBJ databases">
        <authorList>
            <person name="Nowell W R."/>
        </authorList>
    </citation>
    <scope>NUCLEOTIDE SEQUENCE</scope>
</reference>
<gene>
    <name evidence="2" type="ORF">FME351_LOCUS22302</name>
</gene>
<dbReference type="GO" id="GO:0016799">
    <property type="term" value="F:hydrolase activity, hydrolyzing N-glycosyl compounds"/>
    <property type="evidence" value="ECO:0007669"/>
    <property type="project" value="InterPro"/>
</dbReference>
<accession>A0A818NJJ5</accession>
<evidence type="ECO:0000313" key="2">
    <source>
        <dbReference type="EMBL" id="CAF3608005.1"/>
    </source>
</evidence>
<comment type="caution">
    <text evidence="2">The sequence shown here is derived from an EMBL/GenBank/DDBJ whole genome shotgun (WGS) entry which is preliminary data.</text>
</comment>
<feature type="chain" id="PRO_5032891024" evidence="1">
    <location>
        <begin position="17"/>
        <end position="278"/>
    </location>
</feature>
<name>A0A818NJJ5_9BILA</name>
<sequence length="278" mass="32015">MILFLTFVLLSRVLYGKPVPTILDTDIGTTYDNHLALIYILSCPSRFKSKTDCLFHNKYDRTRTDRSENIEFFQRFDIPISLGRDSEDTYGIFQYRWSKDYSLEKFHTNYVCIELGLLQSSTIGLHELYAIYRCALAKVFILSKYISRTIDTIIESYKVSYVDGGNNMSAIQPFHPELGTPEMLDILAIYLAASHTSVDPTISMSRQIFVTNYGYTLENETIGKTINICLKYQSWNQYIATAQIGWEVFESIIENGCKHESSKSSFLYMSSVMDCFID</sequence>
<evidence type="ECO:0000256" key="1">
    <source>
        <dbReference type="SAM" id="SignalP"/>
    </source>
</evidence>
<dbReference type="AlphaFoldDB" id="A0A818NJJ5"/>
<organism evidence="2 3">
    <name type="scientific">Rotaria socialis</name>
    <dbReference type="NCBI Taxonomy" id="392032"/>
    <lineage>
        <taxon>Eukaryota</taxon>
        <taxon>Metazoa</taxon>
        <taxon>Spiralia</taxon>
        <taxon>Gnathifera</taxon>
        <taxon>Rotifera</taxon>
        <taxon>Eurotatoria</taxon>
        <taxon>Bdelloidea</taxon>
        <taxon>Philodinida</taxon>
        <taxon>Philodinidae</taxon>
        <taxon>Rotaria</taxon>
    </lineage>
</organism>
<feature type="signal peptide" evidence="1">
    <location>
        <begin position="1"/>
        <end position="16"/>
    </location>
</feature>
<dbReference type="Gene3D" id="3.90.245.10">
    <property type="entry name" value="Ribonucleoside hydrolase-like"/>
    <property type="match status" value="1"/>
</dbReference>
<dbReference type="Proteomes" id="UP000663869">
    <property type="component" value="Unassembled WGS sequence"/>
</dbReference>
<dbReference type="InterPro" id="IPR036452">
    <property type="entry name" value="Ribo_hydro-like"/>
</dbReference>
<protein>
    <submittedName>
        <fullName evidence="2">Uncharacterized protein</fullName>
    </submittedName>
</protein>
<evidence type="ECO:0000313" key="3">
    <source>
        <dbReference type="Proteomes" id="UP000663869"/>
    </source>
</evidence>
<keyword evidence="1" id="KW-0732">Signal</keyword>
<proteinExistence type="predicted"/>